<dbReference type="EMBL" id="CP121308">
    <property type="protein sequence ID" value="WFP92571.1"/>
    <property type="molecule type" value="Genomic_DNA"/>
</dbReference>
<feature type="region of interest" description="Disordered" evidence="1">
    <location>
        <begin position="157"/>
        <end position="195"/>
    </location>
</feature>
<accession>A0ABY8HKA5</accession>
<keyword evidence="3" id="KW-1185">Reference proteome</keyword>
<protein>
    <submittedName>
        <fullName evidence="2">Uncharacterized protein</fullName>
    </submittedName>
</protein>
<organism evidence="2 3">
    <name type="scientific">Ensifer adhaerens</name>
    <name type="common">Sinorhizobium morelense</name>
    <dbReference type="NCBI Taxonomy" id="106592"/>
    <lineage>
        <taxon>Bacteria</taxon>
        <taxon>Pseudomonadati</taxon>
        <taxon>Pseudomonadota</taxon>
        <taxon>Alphaproteobacteria</taxon>
        <taxon>Hyphomicrobiales</taxon>
        <taxon>Rhizobiaceae</taxon>
        <taxon>Sinorhizobium/Ensifer group</taxon>
        <taxon>Ensifer</taxon>
    </lineage>
</organism>
<name>A0ABY8HKA5_ENSAD</name>
<dbReference type="RefSeq" id="WP_159415454.1">
    <property type="nucleotide sequence ID" value="NZ_CP015880.1"/>
</dbReference>
<gene>
    <name evidence="2" type="ORF">P4B07_09490</name>
</gene>
<dbReference type="Proteomes" id="UP001214094">
    <property type="component" value="Chromosome"/>
</dbReference>
<dbReference type="GeneID" id="51989404"/>
<sequence length="225" mass="23950">MTYSEMMISPAEARLSTLGREITALTERLACVNEAAVLRSLDAMQTAGMTMPPTIEPRKIIAVYHYALSGVPASGLSAATQKLIRGDYAANPNVLLGTIPKPPVLAALAKAEALGLRADLARKREMVAALTPRDRRSPASRSRVRAMVESFRQAHAAAKAGRDAVSSDGRAQGANVPTESAADRQPDDTAPQNPAARNAFRDWLVSGVERANLNPAVSREAFHAV</sequence>
<evidence type="ECO:0000313" key="2">
    <source>
        <dbReference type="EMBL" id="WFP92571.1"/>
    </source>
</evidence>
<reference evidence="2 3" key="1">
    <citation type="submission" date="2023-03" db="EMBL/GenBank/DDBJ databases">
        <title>Comparative genome and transcriptome analysis combination mining strategies for increasing vitamin B12 production of Ensifer adhaerens strain.</title>
        <authorList>
            <person name="Yongheng L."/>
        </authorList>
    </citation>
    <scope>NUCLEOTIDE SEQUENCE [LARGE SCALE GENOMIC DNA]</scope>
    <source>
        <strain evidence="2 3">Casida A-T305</strain>
    </source>
</reference>
<proteinExistence type="predicted"/>
<evidence type="ECO:0000256" key="1">
    <source>
        <dbReference type="SAM" id="MobiDB-lite"/>
    </source>
</evidence>
<evidence type="ECO:0000313" key="3">
    <source>
        <dbReference type="Proteomes" id="UP001214094"/>
    </source>
</evidence>